<feature type="compositionally biased region" description="Low complexity" evidence="1">
    <location>
        <begin position="355"/>
        <end position="366"/>
    </location>
</feature>
<sequence>MTQSEEEKALTINRAYLLGMHYIQKAVVENIKDPKKVEEFKNKFFDLCDTAKEDIFVASAKPEERVLNLLSEINNERVSLLRYINELKGNDSSNVATIKRLQQYADMSLQTYGQLLTAYNNHQIPPILRKENINIPLISKNFNISSDNCDIKVYNFNPPSSKEKNPQYTLKIYHETSASKTEIYSGNIVRGIICETVYSGLEKFRSDEAKLPRLLRSKFGFEIIAKTGLIKKKDVSLGEQKLLLNSFGSEFTVKQHFTLSSGASFDVEAMIREPFSKPKEKTEKLSIRISTSVTNKVRSATTTMVPEPTVPMVQPSPQPGPGGIRKTTISPKPGNRQISQTSTNVPKPTTGGGARPTTGKAPAAKPLSPAEMNSQQKKERAKQYLISRLPLLSQEELNQFIDTDTIDAYITSYPTYIKDITKAGLEMPDEYMKQLQILKQKKQKLQDDIKSGALSIPDFQELLRKQVARNKSLISKTKNPMLATFYCMSAENMQKQLDSFNDDDDDDDDE</sequence>
<evidence type="ECO:0000313" key="2">
    <source>
        <dbReference type="EMBL" id="KAK8858039.1"/>
    </source>
</evidence>
<dbReference type="Proteomes" id="UP001470230">
    <property type="component" value="Unassembled WGS sequence"/>
</dbReference>
<evidence type="ECO:0000313" key="3">
    <source>
        <dbReference type="Proteomes" id="UP001470230"/>
    </source>
</evidence>
<feature type="region of interest" description="Disordered" evidence="1">
    <location>
        <begin position="307"/>
        <end position="379"/>
    </location>
</feature>
<dbReference type="EMBL" id="JAPFFF010000019">
    <property type="protein sequence ID" value="KAK8858039.1"/>
    <property type="molecule type" value="Genomic_DNA"/>
</dbReference>
<gene>
    <name evidence="2" type="ORF">M9Y10_013139</name>
</gene>
<proteinExistence type="predicted"/>
<reference evidence="2 3" key="1">
    <citation type="submission" date="2024-04" db="EMBL/GenBank/DDBJ databases">
        <title>Tritrichomonas musculus Genome.</title>
        <authorList>
            <person name="Alves-Ferreira E."/>
            <person name="Grigg M."/>
            <person name="Lorenzi H."/>
            <person name="Galac M."/>
        </authorList>
    </citation>
    <scope>NUCLEOTIDE SEQUENCE [LARGE SCALE GENOMIC DNA]</scope>
    <source>
        <strain evidence="2 3">EAF2021</strain>
    </source>
</reference>
<accession>A0ABR2I7G6</accession>
<organism evidence="2 3">
    <name type="scientific">Tritrichomonas musculus</name>
    <dbReference type="NCBI Taxonomy" id="1915356"/>
    <lineage>
        <taxon>Eukaryota</taxon>
        <taxon>Metamonada</taxon>
        <taxon>Parabasalia</taxon>
        <taxon>Tritrichomonadida</taxon>
        <taxon>Tritrichomonadidae</taxon>
        <taxon>Tritrichomonas</taxon>
    </lineage>
</organism>
<comment type="caution">
    <text evidence="2">The sequence shown here is derived from an EMBL/GenBank/DDBJ whole genome shotgun (WGS) entry which is preliminary data.</text>
</comment>
<keyword evidence="3" id="KW-1185">Reference proteome</keyword>
<protein>
    <submittedName>
        <fullName evidence="2">Uncharacterized protein</fullName>
    </submittedName>
</protein>
<feature type="compositionally biased region" description="Polar residues" evidence="1">
    <location>
        <begin position="336"/>
        <end position="345"/>
    </location>
</feature>
<name>A0ABR2I7G6_9EUKA</name>
<evidence type="ECO:0000256" key="1">
    <source>
        <dbReference type="SAM" id="MobiDB-lite"/>
    </source>
</evidence>